<feature type="compositionally biased region" description="Basic and acidic residues" evidence="1">
    <location>
        <begin position="915"/>
        <end position="938"/>
    </location>
</feature>
<reference evidence="3 4" key="1">
    <citation type="submission" date="2019-02" db="EMBL/GenBank/DDBJ databases">
        <title>Genome sequencing of the rare red list fungi Dentipellis fragilis.</title>
        <authorList>
            <person name="Buettner E."/>
            <person name="Kellner H."/>
        </authorList>
    </citation>
    <scope>NUCLEOTIDE SEQUENCE [LARGE SCALE GENOMIC DNA]</scope>
    <source>
        <strain evidence="3 4">DSM 105465</strain>
    </source>
</reference>
<feature type="compositionally biased region" description="Polar residues" evidence="1">
    <location>
        <begin position="486"/>
        <end position="498"/>
    </location>
</feature>
<evidence type="ECO:0000256" key="1">
    <source>
        <dbReference type="SAM" id="MobiDB-lite"/>
    </source>
</evidence>
<dbReference type="SUPFAM" id="SSF55277">
    <property type="entry name" value="GYF domain"/>
    <property type="match status" value="1"/>
</dbReference>
<proteinExistence type="predicted"/>
<feature type="compositionally biased region" description="Polar residues" evidence="1">
    <location>
        <begin position="850"/>
        <end position="865"/>
    </location>
</feature>
<accession>A0A4Y9YX20</accession>
<feature type="compositionally biased region" description="Low complexity" evidence="1">
    <location>
        <begin position="830"/>
        <end position="849"/>
    </location>
</feature>
<feature type="region of interest" description="Disordered" evidence="1">
    <location>
        <begin position="450"/>
        <end position="499"/>
    </location>
</feature>
<evidence type="ECO:0000313" key="3">
    <source>
        <dbReference type="EMBL" id="TFY66203.1"/>
    </source>
</evidence>
<dbReference type="AlphaFoldDB" id="A0A4Y9YX20"/>
<feature type="region of interest" description="Disordered" evidence="1">
    <location>
        <begin position="1"/>
        <end position="57"/>
    </location>
</feature>
<dbReference type="PANTHER" id="PTHR14445:SF36">
    <property type="entry name" value="FI03272P-RELATED"/>
    <property type="match status" value="1"/>
</dbReference>
<comment type="caution">
    <text evidence="3">The sequence shown here is derived from an EMBL/GenBank/DDBJ whole genome shotgun (WGS) entry which is preliminary data.</text>
</comment>
<feature type="compositionally biased region" description="Low complexity" evidence="1">
    <location>
        <begin position="450"/>
        <end position="465"/>
    </location>
</feature>
<dbReference type="EMBL" id="SEOQ01000268">
    <property type="protein sequence ID" value="TFY66203.1"/>
    <property type="molecule type" value="Genomic_DNA"/>
</dbReference>
<dbReference type="PROSITE" id="PS50829">
    <property type="entry name" value="GYF"/>
    <property type="match status" value="1"/>
</dbReference>
<feature type="domain" description="GYF" evidence="2">
    <location>
        <begin position="333"/>
        <end position="390"/>
    </location>
</feature>
<dbReference type="Proteomes" id="UP000298327">
    <property type="component" value="Unassembled WGS sequence"/>
</dbReference>
<feature type="compositionally biased region" description="Basic and acidic residues" evidence="1">
    <location>
        <begin position="155"/>
        <end position="167"/>
    </location>
</feature>
<organism evidence="3 4">
    <name type="scientific">Dentipellis fragilis</name>
    <dbReference type="NCBI Taxonomy" id="205917"/>
    <lineage>
        <taxon>Eukaryota</taxon>
        <taxon>Fungi</taxon>
        <taxon>Dikarya</taxon>
        <taxon>Basidiomycota</taxon>
        <taxon>Agaricomycotina</taxon>
        <taxon>Agaricomycetes</taxon>
        <taxon>Russulales</taxon>
        <taxon>Hericiaceae</taxon>
        <taxon>Dentipellis</taxon>
    </lineage>
</organism>
<dbReference type="Pfam" id="PF02213">
    <property type="entry name" value="GYF"/>
    <property type="match status" value="1"/>
</dbReference>
<feature type="compositionally biased region" description="Polar residues" evidence="1">
    <location>
        <begin position="739"/>
        <end position="749"/>
    </location>
</feature>
<dbReference type="PANTHER" id="PTHR14445">
    <property type="entry name" value="GRB10 INTERACTING GYF PROTEIN"/>
    <property type="match status" value="1"/>
</dbReference>
<feature type="region of interest" description="Disordered" evidence="1">
    <location>
        <begin position="1193"/>
        <end position="1238"/>
    </location>
</feature>
<dbReference type="OrthoDB" id="6415790at2759"/>
<sequence length="1238" mass="130281">MTATTMHFGPEWMRPKHSSRPQNPPSPPPTNAHASPGMSSYSSLVAPAVSTPQEKPDVVNPFKYAKEEMLRIFKEGGGQGGLGLEVERWEGVVREVGSEPVSMKEWGDAEKKLFSGPLNSEVRRRQSLDHLSPLVTPSTDRPKLLHTASGASSPMRERFLGRRREGPDQTPLTIPRKLSLTSTPNAMNSPRDSGLSSPRSRALLTPGFDGVLSSGDTWTSRRRLSESGSKTTVQGARAEGDGDGPEKGSGIKEEEEEPNSNGHGQAVDSGTSAVVNSMNSISLADAQGHAADGASNPSSNGTLAAGQDPAAGRGQIHTSTLSASPPGLPDPASIEWSYVDPQGHIQGPFPAETMQKWYEGGYFNPTLLMKRPQIDTEWTPLGDLATRAIGDRLFLSQFASNAPPPGLPRQVEPRQDSMILPRDVGGFNAPYQPVATRTLHTSALDTYLASGSTASNSPSSSFNPGRFGDHSPDPSVFAGRVPNHGFPTNGSPVGSRTGSYAADPSAFSVPRRAGFNDSPYDQGFASRPSVGNIASVRTPSMDGFGMNSLPQPSPGIWPGSNIQNGLGRADSLDSAGPFTPNLGQGIDPSFASQAALARNYNNARAQDSMGGVYSGIGAANQRDLSRLGTRDPFPQDEKQTHHGELGLGDYTNGVATQSSFGTPVLNQAYSQSPSLQYASPQLQAPSGGPAGQMAGQQMTQPKPPTPRQQQPLSTPQSPWHATEESVPKRTGLAPFDNANFPTVSNTIPSRDTPPHQASPWGRPNQGSVPASAIDEHSPWFSASQSGTEEGWGPAHGPSSLTVSNLGQHNQQQEQEEALRTHVSEPTPAEASEATKPAQAQAAARTPEPAVQSTAKSPRASGTQAAPTPVSTLTPPTPSQEAKTPTTPSSPAPAKPVWSTEEDKKKATGAAPSLREIQEAETKKQEARKAAERERERAARAAVTTTSSPAEETQSFTASWGLPTSKVNSTRNVLTVKDAGASIPTTPAAANGPAAVWTNTAKPAAAKKTMKEIQEEEERRKKLATKETAAAAAARRAYAETTTKAAPPTPAVGGAWTTVGSNGKLSLPVTPSAVTRPAMTSTASAAAASPARVVNGAPPARPAVPAAVKASPIVAKIEETPVAPSADFMKWLSDSLKGLNASVNFEEITSMLLQFPLEVDPTTMEIISELIYANSTTLDGRRFAQEFVTKRKADAAARKSGASGKQPSIADVVRSQPKPSQSEWGGFKVVNKKKKGGRA</sequence>
<dbReference type="InterPro" id="IPR035445">
    <property type="entry name" value="GYF-like_dom_sf"/>
</dbReference>
<feature type="compositionally biased region" description="Polar residues" evidence="1">
    <location>
        <begin position="179"/>
        <end position="199"/>
    </location>
</feature>
<feature type="region of interest" description="Disordered" evidence="1">
    <location>
        <begin position="117"/>
        <end position="270"/>
    </location>
</feature>
<dbReference type="InterPro" id="IPR051640">
    <property type="entry name" value="GRB10-interact_GYF"/>
</dbReference>
<dbReference type="SMART" id="SM00444">
    <property type="entry name" value="GYF"/>
    <property type="match status" value="1"/>
</dbReference>
<feature type="compositionally biased region" description="Basic and acidic residues" evidence="1">
    <location>
        <begin position="626"/>
        <end position="644"/>
    </location>
</feature>
<dbReference type="CDD" id="cd00072">
    <property type="entry name" value="GYF"/>
    <property type="match status" value="1"/>
</dbReference>
<name>A0A4Y9YX20_9AGAM</name>
<evidence type="ECO:0000313" key="4">
    <source>
        <dbReference type="Proteomes" id="UP000298327"/>
    </source>
</evidence>
<feature type="compositionally biased region" description="Polar residues" evidence="1">
    <location>
        <begin position="798"/>
        <end position="812"/>
    </location>
</feature>
<feature type="compositionally biased region" description="Low complexity" evidence="1">
    <location>
        <begin position="683"/>
        <end position="700"/>
    </location>
</feature>
<protein>
    <recommendedName>
        <fullName evidence="2">GYF domain-containing protein</fullName>
    </recommendedName>
</protein>
<gene>
    <name evidence="3" type="ORF">EVG20_g4879</name>
</gene>
<feature type="compositionally biased region" description="Basic residues" evidence="1">
    <location>
        <begin position="1229"/>
        <end position="1238"/>
    </location>
</feature>
<feature type="compositionally biased region" description="Basic and acidic residues" evidence="1">
    <location>
        <begin position="238"/>
        <end position="252"/>
    </location>
</feature>
<dbReference type="STRING" id="205917.A0A4Y9YX20"/>
<keyword evidence="4" id="KW-1185">Reference proteome</keyword>
<feature type="region of interest" description="Disordered" evidence="1">
    <location>
        <begin position="286"/>
        <end position="335"/>
    </location>
</feature>
<feature type="region of interest" description="Disordered" evidence="1">
    <location>
        <begin position="626"/>
        <end position="650"/>
    </location>
</feature>
<feature type="region of interest" description="Disordered" evidence="1">
    <location>
        <begin position="675"/>
        <end position="964"/>
    </location>
</feature>
<evidence type="ECO:0000259" key="2">
    <source>
        <dbReference type="PROSITE" id="PS50829"/>
    </source>
</evidence>
<dbReference type="GO" id="GO:0005829">
    <property type="term" value="C:cytosol"/>
    <property type="evidence" value="ECO:0007669"/>
    <property type="project" value="TreeGrafter"/>
</dbReference>
<feature type="compositionally biased region" description="Polar residues" evidence="1">
    <location>
        <begin position="942"/>
        <end position="957"/>
    </location>
</feature>
<dbReference type="Gene3D" id="3.30.1490.40">
    <property type="match status" value="1"/>
</dbReference>
<dbReference type="InterPro" id="IPR003169">
    <property type="entry name" value="GYF"/>
</dbReference>